<feature type="transmembrane region" description="Helical" evidence="6">
    <location>
        <begin position="159"/>
        <end position="185"/>
    </location>
</feature>
<feature type="transmembrane region" description="Helical" evidence="6">
    <location>
        <begin position="15"/>
        <end position="39"/>
    </location>
</feature>
<reference evidence="9" key="1">
    <citation type="submission" date="2019-12" db="UniProtKB">
        <authorList>
            <consortium name="WormBaseParasite"/>
        </authorList>
    </citation>
    <scope>IDENTIFICATION</scope>
</reference>
<accession>A0A5S6R275</accession>
<keyword evidence="8" id="KW-1185">Reference proteome</keyword>
<dbReference type="Pfam" id="PF00083">
    <property type="entry name" value="Sugar_tr"/>
    <property type="match status" value="1"/>
</dbReference>
<organism evidence="8 9">
    <name type="scientific">Trichuris muris</name>
    <name type="common">Mouse whipworm</name>
    <dbReference type="NCBI Taxonomy" id="70415"/>
    <lineage>
        <taxon>Eukaryota</taxon>
        <taxon>Metazoa</taxon>
        <taxon>Ecdysozoa</taxon>
        <taxon>Nematoda</taxon>
        <taxon>Enoplea</taxon>
        <taxon>Dorylaimia</taxon>
        <taxon>Trichinellida</taxon>
        <taxon>Trichuridae</taxon>
        <taxon>Trichuris</taxon>
    </lineage>
</organism>
<dbReference type="InterPro" id="IPR020846">
    <property type="entry name" value="MFS_dom"/>
</dbReference>
<comment type="subcellular location">
    <subcellularLocation>
        <location evidence="1">Membrane</location>
        <topology evidence="1">Multi-pass membrane protein</topology>
    </subcellularLocation>
</comment>
<feature type="transmembrane region" description="Helical" evidence="6">
    <location>
        <begin position="315"/>
        <end position="333"/>
    </location>
</feature>
<dbReference type="InterPro" id="IPR036259">
    <property type="entry name" value="MFS_trans_sf"/>
</dbReference>
<feature type="transmembrane region" description="Helical" evidence="6">
    <location>
        <begin position="255"/>
        <end position="275"/>
    </location>
</feature>
<evidence type="ECO:0000256" key="5">
    <source>
        <dbReference type="SAM" id="MobiDB-lite"/>
    </source>
</evidence>
<name>A0A5S6R275_TRIMR</name>
<evidence type="ECO:0000256" key="3">
    <source>
        <dbReference type="ARBA" id="ARBA00022989"/>
    </source>
</evidence>
<evidence type="ECO:0000259" key="7">
    <source>
        <dbReference type="PROSITE" id="PS50850"/>
    </source>
</evidence>
<protein>
    <submittedName>
        <fullName evidence="9">MFS domain-containing protein</fullName>
    </submittedName>
</protein>
<keyword evidence="4 6" id="KW-0472">Membrane</keyword>
<dbReference type="PROSITE" id="PS50850">
    <property type="entry name" value="MFS"/>
    <property type="match status" value="1"/>
</dbReference>
<feature type="region of interest" description="Disordered" evidence="5">
    <location>
        <begin position="342"/>
        <end position="378"/>
    </location>
</feature>
<dbReference type="WBParaSite" id="TMUE_3000013262.1">
    <property type="protein sequence ID" value="TMUE_3000013262.1"/>
    <property type="gene ID" value="WBGene00287276"/>
</dbReference>
<dbReference type="STRING" id="70415.A0A5S6R275"/>
<keyword evidence="2 6" id="KW-0812">Transmembrane</keyword>
<proteinExistence type="predicted"/>
<sequence length="378" mass="41726">MIAGIAAGFTQRWEVLATCLFLTGFFGGGLGPIVSVYLVENVGQKHRLLLVSIGGFNIGLLFAAAVAYLTQEWRLLVICANSIAVLALLIMGLMKETPRWLVQSGKEADARSAYLRILQVNKKTRYRLTTNEWETVVEGAKHKEARKRTFWHLFSSTKLAMYTLVMCLSLFSLSSISTTLLYSLGDLSGNVYLNSTLYSLLRWGIAVIVSLIDRFTPSLGRKHIIGTASFIIVICHIGLTVCEFLGVVIPNLTVAFVFVAAAATSPIWNSVNLVIVELYPTSMRSIAPGFMSIFIRAASGMAPQLLLLARLWKPGPWFVNMILSICFLIVFAAKIPETKGRTLPEECDKSKTAAPTMVEQPLQKVDEEEAERSVLIKQ</sequence>
<dbReference type="Gene3D" id="1.20.1250.20">
    <property type="entry name" value="MFS general substrate transporter like domains"/>
    <property type="match status" value="1"/>
</dbReference>
<feature type="compositionally biased region" description="Basic and acidic residues" evidence="5">
    <location>
        <begin position="342"/>
        <end position="351"/>
    </location>
</feature>
<evidence type="ECO:0000313" key="8">
    <source>
        <dbReference type="Proteomes" id="UP000046395"/>
    </source>
</evidence>
<dbReference type="PROSITE" id="PS00217">
    <property type="entry name" value="SUGAR_TRANSPORT_2"/>
    <property type="match status" value="1"/>
</dbReference>
<dbReference type="Proteomes" id="UP000046395">
    <property type="component" value="Unassembled WGS sequence"/>
</dbReference>
<dbReference type="InterPro" id="IPR005829">
    <property type="entry name" value="Sugar_transporter_CS"/>
</dbReference>
<dbReference type="AlphaFoldDB" id="A0A5S6R275"/>
<feature type="transmembrane region" description="Helical" evidence="6">
    <location>
        <begin position="224"/>
        <end position="249"/>
    </location>
</feature>
<evidence type="ECO:0000256" key="4">
    <source>
        <dbReference type="ARBA" id="ARBA00023136"/>
    </source>
</evidence>
<evidence type="ECO:0000256" key="6">
    <source>
        <dbReference type="SAM" id="Phobius"/>
    </source>
</evidence>
<feature type="domain" description="Major facilitator superfamily (MFS) profile" evidence="7">
    <location>
        <begin position="1"/>
        <end position="339"/>
    </location>
</feature>
<evidence type="ECO:0000256" key="2">
    <source>
        <dbReference type="ARBA" id="ARBA00022692"/>
    </source>
</evidence>
<evidence type="ECO:0000256" key="1">
    <source>
        <dbReference type="ARBA" id="ARBA00004141"/>
    </source>
</evidence>
<keyword evidence="3 6" id="KW-1133">Transmembrane helix</keyword>
<feature type="transmembrane region" description="Helical" evidence="6">
    <location>
        <begin position="191"/>
        <end position="212"/>
    </location>
</feature>
<dbReference type="SUPFAM" id="SSF103473">
    <property type="entry name" value="MFS general substrate transporter"/>
    <property type="match status" value="1"/>
</dbReference>
<feature type="transmembrane region" description="Helical" evidence="6">
    <location>
        <begin position="48"/>
        <end position="69"/>
    </location>
</feature>
<dbReference type="InterPro" id="IPR005828">
    <property type="entry name" value="MFS_sugar_transport-like"/>
</dbReference>
<dbReference type="PANTHER" id="PTHR24064">
    <property type="entry name" value="SOLUTE CARRIER FAMILY 22 MEMBER"/>
    <property type="match status" value="1"/>
</dbReference>
<evidence type="ECO:0000313" key="9">
    <source>
        <dbReference type="WBParaSite" id="TMUE_3000013262.1"/>
    </source>
</evidence>
<dbReference type="GO" id="GO:0016020">
    <property type="term" value="C:membrane"/>
    <property type="evidence" value="ECO:0007669"/>
    <property type="project" value="UniProtKB-SubCell"/>
</dbReference>
<feature type="transmembrane region" description="Helical" evidence="6">
    <location>
        <begin position="287"/>
        <end position="309"/>
    </location>
</feature>
<dbReference type="GO" id="GO:0022857">
    <property type="term" value="F:transmembrane transporter activity"/>
    <property type="evidence" value="ECO:0007669"/>
    <property type="project" value="InterPro"/>
</dbReference>
<feature type="transmembrane region" description="Helical" evidence="6">
    <location>
        <begin position="75"/>
        <end position="94"/>
    </location>
</feature>